<dbReference type="NCBIfam" id="TIGR03936">
    <property type="entry name" value="sam_1_link_chp"/>
    <property type="match status" value="1"/>
</dbReference>
<sequence>MVILKFEKTSTAALAAHVDTLRAVTYIFRRAGLEVEYSQGYNPHMELGFSPAIPLGVDSFCEYVSAKTVLYPDILQKLNAVCPHGIRFLKVFEKKVNLASQINRAQFTLYAKGIGNVVEEICSPHYQISYTERGNTVTKEVSDRIFSAKKVDCDTAEVMLATGNSNLRPDRLVCHLMAKHNLVGDYRIEKTCAFVDCENVDDFLARQ</sequence>
<reference evidence="2" key="2">
    <citation type="journal article" date="2021" name="PeerJ">
        <title>Extensive microbial diversity within the chicken gut microbiome revealed by metagenomics and culture.</title>
        <authorList>
            <person name="Gilroy R."/>
            <person name="Ravi A."/>
            <person name="Getino M."/>
            <person name="Pursley I."/>
            <person name="Horton D.L."/>
            <person name="Alikhan N.F."/>
            <person name="Baker D."/>
            <person name="Gharbi K."/>
            <person name="Hall N."/>
            <person name="Watson M."/>
            <person name="Adriaenssens E.M."/>
            <person name="Foster-Nyarko E."/>
            <person name="Jarju S."/>
            <person name="Secka A."/>
            <person name="Antonio M."/>
            <person name="Oren A."/>
            <person name="Chaudhuri R.R."/>
            <person name="La Ragione R."/>
            <person name="Hildebrand F."/>
            <person name="Pallen M.J."/>
        </authorList>
    </citation>
    <scope>NUCLEOTIDE SEQUENCE</scope>
    <source>
        <strain evidence="2">CHK121-14286</strain>
    </source>
</reference>
<evidence type="ECO:0000313" key="2">
    <source>
        <dbReference type="EMBL" id="HIR65429.1"/>
    </source>
</evidence>
<dbReference type="AlphaFoldDB" id="A0A9D1E3H2"/>
<protein>
    <submittedName>
        <fullName evidence="2">DUF2344 domain-containing protein</fullName>
    </submittedName>
</protein>
<reference evidence="2" key="1">
    <citation type="submission" date="2020-10" db="EMBL/GenBank/DDBJ databases">
        <authorList>
            <person name="Gilroy R."/>
        </authorList>
    </citation>
    <scope>NUCLEOTIDE SEQUENCE</scope>
    <source>
        <strain evidence="2">CHK121-14286</strain>
    </source>
</reference>
<feature type="domain" description="DUF2344" evidence="1">
    <location>
        <begin position="3"/>
        <end position="169"/>
    </location>
</feature>
<evidence type="ECO:0000259" key="1">
    <source>
        <dbReference type="Pfam" id="PF10105"/>
    </source>
</evidence>
<name>A0A9D1E3H2_9BACT</name>
<accession>A0A9D1E3H2</accession>
<dbReference type="Pfam" id="PF10105">
    <property type="entry name" value="DUF2344"/>
    <property type="match status" value="1"/>
</dbReference>
<evidence type="ECO:0000313" key="3">
    <source>
        <dbReference type="Proteomes" id="UP000824200"/>
    </source>
</evidence>
<dbReference type="InterPro" id="IPR018768">
    <property type="entry name" value="DUF2344"/>
</dbReference>
<dbReference type="EMBL" id="DVHL01000009">
    <property type="protein sequence ID" value="HIR65429.1"/>
    <property type="molecule type" value="Genomic_DNA"/>
</dbReference>
<comment type="caution">
    <text evidence="2">The sequence shown here is derived from an EMBL/GenBank/DDBJ whole genome shotgun (WGS) entry which is preliminary data.</text>
</comment>
<dbReference type="Proteomes" id="UP000824200">
    <property type="component" value="Unassembled WGS sequence"/>
</dbReference>
<gene>
    <name evidence="2" type="ORF">IAC95_00860</name>
</gene>
<organism evidence="2 3">
    <name type="scientific">Candidatus Fimimonas gallinarum</name>
    <dbReference type="NCBI Taxonomy" id="2840821"/>
    <lineage>
        <taxon>Bacteria</taxon>
        <taxon>Pseudomonadati</taxon>
        <taxon>Myxococcota</taxon>
        <taxon>Myxococcia</taxon>
        <taxon>Myxococcales</taxon>
        <taxon>Cystobacterineae</taxon>
        <taxon>Myxococcaceae</taxon>
        <taxon>Myxococcaceae incertae sedis</taxon>
        <taxon>Candidatus Fimimonas</taxon>
    </lineage>
</organism>
<proteinExistence type="predicted"/>